<evidence type="ECO:0000313" key="3">
    <source>
        <dbReference type="EMBL" id="ARU61517.1"/>
    </source>
</evidence>
<dbReference type="GO" id="GO:0005694">
    <property type="term" value="C:chromosome"/>
    <property type="evidence" value="ECO:0007669"/>
    <property type="project" value="InterPro"/>
</dbReference>
<dbReference type="InterPro" id="IPR024466">
    <property type="entry name" value="CHP02679_N"/>
</dbReference>
<reference evidence="4" key="1">
    <citation type="submission" date="2017-05" db="EMBL/GenBank/DDBJ databases">
        <authorList>
            <person name="Sung H."/>
        </authorList>
    </citation>
    <scope>NUCLEOTIDE SEQUENCE [LARGE SCALE GENOMIC DNA]</scope>
    <source>
        <strain evidence="4">AR23208</strain>
    </source>
</reference>
<dbReference type="InterPro" id="IPR036078">
    <property type="entry name" value="Spo11/TopoVI_A_sf"/>
</dbReference>
<protein>
    <submittedName>
        <fullName evidence="3">TIGR02679 family protein</fullName>
    </submittedName>
</protein>
<sequence>MTLRKEAAQYFKEEPGFHRLLSLLIKRYYSLGRIGGSVRLERMTEREKNELSRFFNKNYRRQDQVSITMEQFEKALQATRFAEVDLYELLTEYNGAPLRTKAEVKASQQEQRARFFTGLFRAWKHPQAARLLEAILQKQEGTRRLHRCYDDNPTELRANLKTAMRALQQLPLAKPMRLPLFAASVTGNPHAFDKKFSSGKIFLDLLHLLADGKGGKNDSEALTELLFSFGLLRDDLLNNVSCTGLMAFHRESGQPILSWQAAFHEKRVQILPLRDLVQPLSIRPASTANLVFVVENSGVFSALLDEFADAPHDPPMVCVNGQCKLASLLLIDALAQSGATVYYSGDFDPEGLSIADRLVQRHPQHVVLWRMGREEYQRCRSDKTVDSRRLKQLERLQSPSLAEAKAALAQSKRAGYQEQLLPLLKRDILQHFYDHQRSQGEDKYANLG</sequence>
<feature type="domain" description="Conserved hypothetical protein CHP02679 N terminus" evidence="2">
    <location>
        <begin position="35"/>
        <end position="246"/>
    </location>
</feature>
<evidence type="ECO:0000259" key="2">
    <source>
        <dbReference type="Pfam" id="PF11796"/>
    </source>
</evidence>
<dbReference type="KEGG" id="tum:CBW65_11235"/>
<evidence type="ECO:0000313" key="4">
    <source>
        <dbReference type="Proteomes" id="UP000195437"/>
    </source>
</evidence>
<dbReference type="AlphaFoldDB" id="A0A1Y0ILZ1"/>
<dbReference type="Proteomes" id="UP000195437">
    <property type="component" value="Chromosome"/>
</dbReference>
<dbReference type="SUPFAM" id="SSF56726">
    <property type="entry name" value="DNA topoisomerase IV, alpha subunit"/>
    <property type="match status" value="1"/>
</dbReference>
<dbReference type="RefSeq" id="WP_087456897.1">
    <property type="nucleotide sequence ID" value="NZ_CP021434.1"/>
</dbReference>
<evidence type="ECO:0000259" key="1">
    <source>
        <dbReference type="Pfam" id="PF09664"/>
    </source>
</evidence>
<feature type="domain" description="DUF2399" evidence="1">
    <location>
        <begin position="271"/>
        <end position="428"/>
    </location>
</feature>
<dbReference type="Pfam" id="PF11796">
    <property type="entry name" value="DUF3323"/>
    <property type="match status" value="1"/>
</dbReference>
<gene>
    <name evidence="3" type="ORF">CBW65_11235</name>
</gene>
<dbReference type="InterPro" id="IPR013495">
    <property type="entry name" value="CHP02679"/>
</dbReference>
<accession>A0A1Y0ILZ1</accession>
<organism evidence="3 4">
    <name type="scientific">Tumebacillus avium</name>
    <dbReference type="NCBI Taxonomy" id="1903704"/>
    <lineage>
        <taxon>Bacteria</taxon>
        <taxon>Bacillati</taxon>
        <taxon>Bacillota</taxon>
        <taxon>Bacilli</taxon>
        <taxon>Bacillales</taxon>
        <taxon>Alicyclobacillaceae</taxon>
        <taxon>Tumebacillus</taxon>
    </lineage>
</organism>
<dbReference type="GO" id="GO:0003677">
    <property type="term" value="F:DNA binding"/>
    <property type="evidence" value="ECO:0007669"/>
    <property type="project" value="InterPro"/>
</dbReference>
<dbReference type="EMBL" id="CP021434">
    <property type="protein sequence ID" value="ARU61517.1"/>
    <property type="molecule type" value="Genomic_DNA"/>
</dbReference>
<keyword evidence="4" id="KW-1185">Reference proteome</keyword>
<dbReference type="NCBIfam" id="TIGR02679">
    <property type="entry name" value="TIGR02679 family protein"/>
    <property type="match status" value="1"/>
</dbReference>
<dbReference type="Gene3D" id="3.40.1360.10">
    <property type="match status" value="1"/>
</dbReference>
<dbReference type="OrthoDB" id="1661308at2"/>
<dbReference type="Pfam" id="PF09664">
    <property type="entry name" value="DUF2399"/>
    <property type="match status" value="1"/>
</dbReference>
<dbReference type="InterPro" id="IPR024465">
    <property type="entry name" value="DUF2399"/>
</dbReference>
<proteinExistence type="predicted"/>
<name>A0A1Y0ILZ1_9BACL</name>